<dbReference type="EMBL" id="JABWMH010000004">
    <property type="protein sequence ID" value="NVD28869.1"/>
    <property type="molecule type" value="Genomic_DNA"/>
</dbReference>
<proteinExistence type="predicted"/>
<dbReference type="RefSeq" id="WP_176280321.1">
    <property type="nucleotide sequence ID" value="NZ_JABWMH010000004.1"/>
</dbReference>
<dbReference type="Pfam" id="PF12096">
    <property type="entry name" value="DUF3572"/>
    <property type="match status" value="1"/>
</dbReference>
<keyword evidence="2" id="KW-1185">Reference proteome</keyword>
<evidence type="ECO:0000313" key="2">
    <source>
        <dbReference type="Proteomes" id="UP000652427"/>
    </source>
</evidence>
<comment type="caution">
    <text evidence="1">The sequence shown here is derived from an EMBL/GenBank/DDBJ whole genome shotgun (WGS) entry which is preliminary data.</text>
</comment>
<accession>A0ABX2N5B7</accession>
<name>A0ABX2N5B7_9SPHN</name>
<organism evidence="1 2">
    <name type="scientific">Parasphingorhabdus flavimaris</name>
    <dbReference type="NCBI Taxonomy" id="266812"/>
    <lineage>
        <taxon>Bacteria</taxon>
        <taxon>Pseudomonadati</taxon>
        <taxon>Pseudomonadota</taxon>
        <taxon>Alphaproteobacteria</taxon>
        <taxon>Sphingomonadales</taxon>
        <taxon>Sphingomonadaceae</taxon>
        <taxon>Parasphingorhabdus</taxon>
    </lineage>
</organism>
<reference evidence="1 2" key="1">
    <citation type="submission" date="2020-06" db="EMBL/GenBank/DDBJ databases">
        <authorList>
            <person name="Kim S.-J."/>
            <person name="Park S.-J."/>
        </authorList>
    </citation>
    <scope>NUCLEOTIDE SEQUENCE [LARGE SCALE GENOMIC DNA]</scope>
    <source>
        <strain evidence="1 2">SW-151</strain>
    </source>
</reference>
<sequence length="96" mass="10255">METNPNLGPDADIIALQALGWVLQDQDRAERLLALTGLDPRELRSGLEDPTMLASLLGFLANHEPDLIACAEAIGIAPDKLAAAAHHLNAPGDFYE</sequence>
<gene>
    <name evidence="1" type="ORF">HUO14_13290</name>
</gene>
<evidence type="ECO:0000313" key="1">
    <source>
        <dbReference type="EMBL" id="NVD28869.1"/>
    </source>
</evidence>
<dbReference type="InterPro" id="IPR021955">
    <property type="entry name" value="DUF3572"/>
</dbReference>
<dbReference type="Proteomes" id="UP000652427">
    <property type="component" value="Unassembled WGS sequence"/>
</dbReference>
<protein>
    <submittedName>
        <fullName evidence="1">DUF3572 domain-containing protein</fullName>
    </submittedName>
</protein>